<evidence type="ECO:0000256" key="2">
    <source>
        <dbReference type="ARBA" id="ARBA00023295"/>
    </source>
</evidence>
<organism evidence="4 5">
    <name type="scientific">Cellulomonas fulva</name>
    <dbReference type="NCBI Taxonomy" id="2835530"/>
    <lineage>
        <taxon>Bacteria</taxon>
        <taxon>Bacillati</taxon>
        <taxon>Actinomycetota</taxon>
        <taxon>Actinomycetes</taxon>
        <taxon>Micrococcales</taxon>
        <taxon>Cellulomonadaceae</taxon>
        <taxon>Cellulomonas</taxon>
    </lineage>
</organism>
<dbReference type="InterPro" id="IPR006047">
    <property type="entry name" value="GH13_cat_dom"/>
</dbReference>
<accession>A0ABS5U105</accession>
<keyword evidence="1" id="KW-0378">Hydrolase</keyword>
<reference evidence="4 5" key="1">
    <citation type="submission" date="2021-05" db="EMBL/GenBank/DDBJ databases">
        <title>Description of Cellulomonas sp. DKR-3 sp. nov.</title>
        <authorList>
            <person name="Dahal R.H."/>
            <person name="Chaudhary D.K."/>
        </authorList>
    </citation>
    <scope>NUCLEOTIDE SEQUENCE [LARGE SCALE GENOMIC DNA]</scope>
    <source>
        <strain evidence="4 5">DKR-3</strain>
    </source>
</reference>
<dbReference type="SMART" id="SM00642">
    <property type="entry name" value="Aamy"/>
    <property type="match status" value="1"/>
</dbReference>
<dbReference type="Proteomes" id="UP000722125">
    <property type="component" value="Unassembled WGS sequence"/>
</dbReference>
<evidence type="ECO:0000313" key="4">
    <source>
        <dbReference type="EMBL" id="MBT0995087.1"/>
    </source>
</evidence>
<keyword evidence="5" id="KW-1185">Reference proteome</keyword>
<comment type="caution">
    <text evidence="4">The sequence shown here is derived from an EMBL/GenBank/DDBJ whole genome shotgun (WGS) entry which is preliminary data.</text>
</comment>
<gene>
    <name evidence="4" type="ORF">KIN34_12430</name>
</gene>
<name>A0ABS5U105_9CELL</name>
<dbReference type="PANTHER" id="PTHR10357">
    <property type="entry name" value="ALPHA-AMYLASE FAMILY MEMBER"/>
    <property type="match status" value="1"/>
</dbReference>
<sequence>MEPEVTRPPEPDWVAHAIWWHVYPLGAVGAFPADPPPSPDEHRLLRLVPWLDHVVRLGASGILLGPVFASVTHGYDTVDHGRLDPRLGEEADFDELVAQAHARGLRVALDGVFNHVSREHPLARRALAEGPASEAGSWFRWRDGDHGPELDDFEGHGALVALDHASPRVADLVTEAMSHWSDRGADAWRLDAAYAVPPAFWASVLPRVRERHPDVWTSAEVIHGDYAGFVAASGVDSVTQYELWKAIWSSLEDANLYELDHALGRHSQMLASFVPTTFVGNHDVTRIASRITDERHRAHAVVLLATLGGTPTVYAGDELGFRGVKEDRAGGDDAVRPPFPDGGPDTLLLPDEGVRRLHQELIGLRRRHPWLHRATSTTLHLGNRGLVVEQRAGDAALVVALNLDDEPLPLPDGTRHLAPLAASDGSGPTHVAPHGWLVLGPGPDR</sequence>
<dbReference type="EMBL" id="JAHBOH010000001">
    <property type="protein sequence ID" value="MBT0995087.1"/>
    <property type="molecule type" value="Genomic_DNA"/>
</dbReference>
<dbReference type="Gene3D" id="3.20.20.80">
    <property type="entry name" value="Glycosidases"/>
    <property type="match status" value="1"/>
</dbReference>
<evidence type="ECO:0000259" key="3">
    <source>
        <dbReference type="SMART" id="SM00642"/>
    </source>
</evidence>
<dbReference type="RefSeq" id="WP_214352100.1">
    <property type="nucleotide sequence ID" value="NZ_JAHBOH010000001.1"/>
</dbReference>
<evidence type="ECO:0000313" key="5">
    <source>
        <dbReference type="Proteomes" id="UP000722125"/>
    </source>
</evidence>
<protein>
    <submittedName>
        <fullName evidence="4">Alpha-amylase family protein</fullName>
    </submittedName>
</protein>
<dbReference type="Pfam" id="PF00128">
    <property type="entry name" value="Alpha-amylase"/>
    <property type="match status" value="1"/>
</dbReference>
<keyword evidence="2" id="KW-0326">Glycosidase</keyword>
<dbReference type="PANTHER" id="PTHR10357:SF210">
    <property type="entry name" value="MALTODEXTRIN GLUCOSIDASE"/>
    <property type="match status" value="1"/>
</dbReference>
<evidence type="ECO:0000256" key="1">
    <source>
        <dbReference type="ARBA" id="ARBA00022801"/>
    </source>
</evidence>
<proteinExistence type="predicted"/>
<dbReference type="CDD" id="cd11354">
    <property type="entry name" value="AmyAc_bac_CMD_like"/>
    <property type="match status" value="1"/>
</dbReference>
<dbReference type="SUPFAM" id="SSF51445">
    <property type="entry name" value="(Trans)glycosidases"/>
    <property type="match status" value="1"/>
</dbReference>
<dbReference type="InterPro" id="IPR017853">
    <property type="entry name" value="GH"/>
</dbReference>
<feature type="domain" description="Glycosyl hydrolase family 13 catalytic" evidence="3">
    <location>
        <begin position="21"/>
        <end position="365"/>
    </location>
</feature>